<protein>
    <submittedName>
        <fullName evidence="1">Uncharacterized protein</fullName>
    </submittedName>
</protein>
<name>A0A7U2I0S6_PHANO</name>
<dbReference type="VEuPathDB" id="FungiDB:JI435_406920"/>
<evidence type="ECO:0000313" key="2">
    <source>
        <dbReference type="Proteomes" id="UP000663193"/>
    </source>
</evidence>
<evidence type="ECO:0000313" key="1">
    <source>
        <dbReference type="EMBL" id="QRC95157.1"/>
    </source>
</evidence>
<dbReference type="EMBL" id="CP069027">
    <property type="protein sequence ID" value="QRC95157.1"/>
    <property type="molecule type" value="Genomic_DNA"/>
</dbReference>
<dbReference type="AlphaFoldDB" id="A0A7U2I0S6"/>
<accession>A0A7U2I0S6</accession>
<dbReference type="Proteomes" id="UP000663193">
    <property type="component" value="Chromosome 5"/>
</dbReference>
<organism evidence="1 2">
    <name type="scientific">Phaeosphaeria nodorum (strain SN15 / ATCC MYA-4574 / FGSC 10173)</name>
    <name type="common">Glume blotch fungus</name>
    <name type="synonym">Parastagonospora nodorum</name>
    <dbReference type="NCBI Taxonomy" id="321614"/>
    <lineage>
        <taxon>Eukaryota</taxon>
        <taxon>Fungi</taxon>
        <taxon>Dikarya</taxon>
        <taxon>Ascomycota</taxon>
        <taxon>Pezizomycotina</taxon>
        <taxon>Dothideomycetes</taxon>
        <taxon>Pleosporomycetidae</taxon>
        <taxon>Pleosporales</taxon>
        <taxon>Pleosporineae</taxon>
        <taxon>Phaeosphaeriaceae</taxon>
        <taxon>Parastagonospora</taxon>
    </lineage>
</organism>
<gene>
    <name evidence="1" type="ORF">JI435_406920</name>
</gene>
<reference evidence="2" key="1">
    <citation type="journal article" date="2021" name="BMC Genomics">
        <title>Chromosome-level genome assembly and manually-curated proteome of model necrotroph Parastagonospora nodorum Sn15 reveals a genome-wide trove of candidate effector homologs, and redundancy of virulence-related functions within an accessory chromosome.</title>
        <authorList>
            <person name="Bertazzoni S."/>
            <person name="Jones D.A.B."/>
            <person name="Phan H.T."/>
            <person name="Tan K.-C."/>
            <person name="Hane J.K."/>
        </authorList>
    </citation>
    <scope>NUCLEOTIDE SEQUENCE [LARGE SCALE GENOMIC DNA]</scope>
    <source>
        <strain evidence="2">SN15 / ATCC MYA-4574 / FGSC 10173)</strain>
    </source>
</reference>
<sequence>MVATISNLVLHRVQRVQSYKVFMHVFRTLQKHHVPCKPKVTYVAGYLQASSAWRMQNFIAYIFTKGTVLRLC</sequence>
<keyword evidence="2" id="KW-1185">Reference proteome</keyword>
<proteinExistence type="predicted"/>